<proteinExistence type="predicted"/>
<sequence length="104" mass="10703">MRSGSVVASALRLLSTACRVGAWALVALVVADAVLPAGPRSLLLGINGLVTSIIPGPISGLLVFVTPFGGAFRGDFAIAAVVLLLADWALYRASVSLRRATWEA</sequence>
<keyword evidence="1" id="KW-1133">Transmembrane helix</keyword>
<feature type="transmembrane region" description="Helical" evidence="1">
    <location>
        <begin position="42"/>
        <end position="65"/>
    </location>
</feature>
<accession>A0A9D2CGW2</accession>
<dbReference type="EMBL" id="DXCP01000056">
    <property type="protein sequence ID" value="HIY80308.1"/>
    <property type="molecule type" value="Genomic_DNA"/>
</dbReference>
<keyword evidence="1" id="KW-0472">Membrane</keyword>
<reference evidence="2" key="1">
    <citation type="journal article" date="2021" name="PeerJ">
        <title>Extensive microbial diversity within the chicken gut microbiome revealed by metagenomics and culture.</title>
        <authorList>
            <person name="Gilroy R."/>
            <person name="Ravi A."/>
            <person name="Getino M."/>
            <person name="Pursley I."/>
            <person name="Horton D.L."/>
            <person name="Alikhan N.F."/>
            <person name="Baker D."/>
            <person name="Gharbi K."/>
            <person name="Hall N."/>
            <person name="Watson M."/>
            <person name="Adriaenssens E.M."/>
            <person name="Foster-Nyarko E."/>
            <person name="Jarju S."/>
            <person name="Secka A."/>
            <person name="Antonio M."/>
            <person name="Oren A."/>
            <person name="Chaudhuri R.R."/>
            <person name="La Ragione R."/>
            <person name="Hildebrand F."/>
            <person name="Pallen M.J."/>
        </authorList>
    </citation>
    <scope>NUCLEOTIDE SEQUENCE</scope>
    <source>
        <strain evidence="2">ChiHjej10B9-743</strain>
    </source>
</reference>
<name>A0A9D2CGW2_9ACTN</name>
<evidence type="ECO:0000313" key="2">
    <source>
        <dbReference type="EMBL" id="HIY80308.1"/>
    </source>
</evidence>
<feature type="transmembrane region" description="Helical" evidence="1">
    <location>
        <begin position="12"/>
        <end position="35"/>
    </location>
</feature>
<dbReference type="Proteomes" id="UP000824133">
    <property type="component" value="Unassembled WGS sequence"/>
</dbReference>
<reference evidence="2" key="2">
    <citation type="submission" date="2021-04" db="EMBL/GenBank/DDBJ databases">
        <authorList>
            <person name="Gilroy R."/>
        </authorList>
    </citation>
    <scope>NUCLEOTIDE SEQUENCE</scope>
    <source>
        <strain evidence="2">ChiHjej10B9-743</strain>
    </source>
</reference>
<evidence type="ECO:0000256" key="1">
    <source>
        <dbReference type="SAM" id="Phobius"/>
    </source>
</evidence>
<evidence type="ECO:0000313" key="3">
    <source>
        <dbReference type="Proteomes" id="UP000824133"/>
    </source>
</evidence>
<feature type="transmembrane region" description="Helical" evidence="1">
    <location>
        <begin position="71"/>
        <end position="91"/>
    </location>
</feature>
<protein>
    <submittedName>
        <fullName evidence="2">Uncharacterized protein</fullName>
    </submittedName>
</protein>
<gene>
    <name evidence="2" type="ORF">IAA42_07740</name>
</gene>
<organism evidence="2 3">
    <name type="scientific">Candidatus Olsenella excrementavium</name>
    <dbReference type="NCBI Taxonomy" id="2838709"/>
    <lineage>
        <taxon>Bacteria</taxon>
        <taxon>Bacillati</taxon>
        <taxon>Actinomycetota</taxon>
        <taxon>Coriobacteriia</taxon>
        <taxon>Coriobacteriales</taxon>
        <taxon>Atopobiaceae</taxon>
        <taxon>Olsenella</taxon>
    </lineage>
</organism>
<dbReference type="AlphaFoldDB" id="A0A9D2CGW2"/>
<keyword evidence="1" id="KW-0812">Transmembrane</keyword>
<comment type="caution">
    <text evidence="2">The sequence shown here is derived from an EMBL/GenBank/DDBJ whole genome shotgun (WGS) entry which is preliminary data.</text>
</comment>